<feature type="active site" evidence="2">
    <location>
        <position position="456"/>
    </location>
</feature>
<dbReference type="EMBL" id="VTOW01000002">
    <property type="protein sequence ID" value="NKE71164.1"/>
    <property type="molecule type" value="Genomic_DNA"/>
</dbReference>
<evidence type="ECO:0000256" key="2">
    <source>
        <dbReference type="PROSITE-ProRule" id="PRU10007"/>
    </source>
</evidence>
<comment type="similarity">
    <text evidence="3">Belongs to the aldehyde dehydrogenase family.</text>
</comment>
<proteinExistence type="inferred from homology"/>
<dbReference type="InterPro" id="IPR016163">
    <property type="entry name" value="Ald_DH_C"/>
</dbReference>
<dbReference type="Gene3D" id="3.40.605.10">
    <property type="entry name" value="Aldehyde Dehydrogenase, Chain A, domain 1"/>
    <property type="match status" value="1"/>
</dbReference>
<dbReference type="Gene3D" id="3.40.309.10">
    <property type="entry name" value="Aldehyde Dehydrogenase, Chain A, domain 2"/>
    <property type="match status" value="1"/>
</dbReference>
<dbReference type="Proteomes" id="UP000534783">
    <property type="component" value="Unassembled WGS sequence"/>
</dbReference>
<dbReference type="InterPro" id="IPR029510">
    <property type="entry name" value="Ald_DH_CS_GLU"/>
</dbReference>
<dbReference type="InterPro" id="IPR016161">
    <property type="entry name" value="Ald_DH/histidinol_DH"/>
</dbReference>
<evidence type="ECO:0000313" key="6">
    <source>
        <dbReference type="Proteomes" id="UP000534783"/>
    </source>
</evidence>
<dbReference type="InterPro" id="IPR016162">
    <property type="entry name" value="Ald_DH_N"/>
</dbReference>
<dbReference type="SUPFAM" id="SSF53720">
    <property type="entry name" value="ALDH-like"/>
    <property type="match status" value="1"/>
</dbReference>
<dbReference type="Pfam" id="PF00171">
    <property type="entry name" value="Aldedh"/>
    <property type="match status" value="1"/>
</dbReference>
<organism evidence="5 6">
    <name type="scientific">Candidatus Manganitrophus noduliformans</name>
    <dbReference type="NCBI Taxonomy" id="2606439"/>
    <lineage>
        <taxon>Bacteria</taxon>
        <taxon>Pseudomonadati</taxon>
        <taxon>Nitrospirota</taxon>
        <taxon>Nitrospiria</taxon>
        <taxon>Candidatus Troglogloeales</taxon>
        <taxon>Candidatus Manganitrophaceae</taxon>
        <taxon>Candidatus Manganitrophus</taxon>
    </lineage>
</organism>
<dbReference type="AlphaFoldDB" id="A0A7X6DQ39"/>
<sequence>MSNVIDSKYNRRIRDTDRRRFKSLVLSNDRRKEQRRQRSVDIANEFNQKFLKPGGRHSRRTKERRGFLCPANIFPENSILREKEAIHGTIVNISSQGLAIALSSGADWLTSCNEVTITWGPSTVLSGRIIWKDFNSYYLNNGNSYLIGIELNKTANNKSTLRFSPPLEKNLTRIESISDIPSVDFYPLYIGGRDVDTGIYGFSADTAKLILNPSETLLNQETILNGSIPDNNFKSTYAAYCIAYDNYIDEAIDAAFNAWQEFRHTSIHKRKRLFYDFYDNIKNHRSQLIDLMVKEGHPLRLAEWEHAGMVKAYEPKTINFYLKQLFRKLGNDGDEQLFLARKPDGVVCVMPPGNAPCPNSLLAAFALLGGNTLIIKPPLRNPISTMYLWRKVIGDVLQSNKISPGVVNLIIGDSEGILKKWLASPKVSDIVYFGDSHTGLNIGSQIYSSGKKPILELSGNDTMVIWKDANLEGAADSLIEGFNGSMQICMVARRAVIHPAIYDQFQSIILDKIKKISAGLPDDKTSYLAPVGKIELFYEYLLDALRKGAQLIYGGTRINYAGSPDPSGIFITPTLITVEDIPIAETMKCTLEEGFFPLLTLINASDRSSKIESDDIIFSRIMTFLDQNTYGLRTSVWIESKRYMKKFIKSIQGSGIIRINLLHTGFSAFVGTHGGPKRSGGPFGELNYLWEKTTHLQGIALRE</sequence>
<dbReference type="GO" id="GO:0009450">
    <property type="term" value="P:gamma-aminobutyric acid catabolic process"/>
    <property type="evidence" value="ECO:0007669"/>
    <property type="project" value="TreeGrafter"/>
</dbReference>
<dbReference type="InterPro" id="IPR015590">
    <property type="entry name" value="Aldehyde_DH_dom"/>
</dbReference>
<keyword evidence="6" id="KW-1185">Reference proteome</keyword>
<evidence type="ECO:0000256" key="1">
    <source>
        <dbReference type="ARBA" id="ARBA00023002"/>
    </source>
</evidence>
<evidence type="ECO:0000259" key="4">
    <source>
        <dbReference type="Pfam" id="PF00171"/>
    </source>
</evidence>
<dbReference type="RefSeq" id="WP_168059547.1">
    <property type="nucleotide sequence ID" value="NZ_VTOW01000002.1"/>
</dbReference>
<dbReference type="InterPro" id="IPR050740">
    <property type="entry name" value="Aldehyde_DH_Superfamily"/>
</dbReference>
<dbReference type="PANTHER" id="PTHR43353:SF6">
    <property type="entry name" value="CYTOPLASMIC ALDEHYDE DEHYDROGENASE (EUROFUNG)"/>
    <property type="match status" value="1"/>
</dbReference>
<comment type="caution">
    <text evidence="5">The sequence shown here is derived from an EMBL/GenBank/DDBJ whole genome shotgun (WGS) entry which is preliminary data.</text>
</comment>
<reference evidence="5 6" key="1">
    <citation type="journal article" date="2020" name="Nature">
        <title>Bacterial chemolithoautotrophy via manganese oxidation.</title>
        <authorList>
            <person name="Yu H."/>
            <person name="Leadbetter J.R."/>
        </authorList>
    </citation>
    <scope>NUCLEOTIDE SEQUENCE [LARGE SCALE GENOMIC DNA]</scope>
    <source>
        <strain evidence="5 6">Mn-1</strain>
    </source>
</reference>
<evidence type="ECO:0000313" key="5">
    <source>
        <dbReference type="EMBL" id="NKE71164.1"/>
    </source>
</evidence>
<dbReference type="GO" id="GO:0004777">
    <property type="term" value="F:succinate-semialdehyde dehydrogenase (NAD+) activity"/>
    <property type="evidence" value="ECO:0007669"/>
    <property type="project" value="TreeGrafter"/>
</dbReference>
<dbReference type="PROSITE" id="PS00687">
    <property type="entry name" value="ALDEHYDE_DEHYDR_GLU"/>
    <property type="match status" value="1"/>
</dbReference>
<keyword evidence="1 3" id="KW-0560">Oxidoreductase</keyword>
<dbReference type="PANTHER" id="PTHR43353">
    <property type="entry name" value="SUCCINATE-SEMIALDEHYDE DEHYDROGENASE, MITOCHONDRIAL"/>
    <property type="match status" value="1"/>
</dbReference>
<gene>
    <name evidence="5" type="ORF">MNODULE_10495</name>
</gene>
<feature type="domain" description="Aldehyde dehydrogenase" evidence="4">
    <location>
        <begin position="246"/>
        <end position="692"/>
    </location>
</feature>
<protein>
    <submittedName>
        <fullName evidence="5">Aldehyde dehydrogenase</fullName>
    </submittedName>
</protein>
<accession>A0A7X6DQ39</accession>
<name>A0A7X6DQ39_9BACT</name>
<evidence type="ECO:0000256" key="3">
    <source>
        <dbReference type="RuleBase" id="RU003345"/>
    </source>
</evidence>